<dbReference type="SUPFAM" id="SSF64288">
    <property type="entry name" value="Chorismate lyase-like"/>
    <property type="match status" value="1"/>
</dbReference>
<dbReference type="AlphaFoldDB" id="A0A553JSI5"/>
<keyword evidence="2" id="KW-1185">Reference proteome</keyword>
<sequence length="162" mass="17956">MPEGDEPKNLLKRYFDRKGSTTQFFNDLAGSDVQVCILNQQLSEYYLHRESLLFINDCSEPVLLASGVFFIENLSKSQVDELIHTSIPAGIILGVNNISKSHERICVSHDRALLSKLKVSEKACFKRSFQLMSGAIKVANLTEVVSCQSLARALGGSTPCKF</sequence>
<gene>
    <name evidence="1" type="ORF">FN961_05020</name>
</gene>
<protein>
    <submittedName>
        <fullName evidence="1">Uncharacterized protein</fullName>
    </submittedName>
</protein>
<dbReference type="Gene3D" id="3.40.1410.10">
    <property type="entry name" value="Chorismate lyase-like"/>
    <property type="match status" value="1"/>
</dbReference>
<proteinExistence type="predicted"/>
<dbReference type="EMBL" id="VKGK01000004">
    <property type="protein sequence ID" value="TRY15426.1"/>
    <property type="molecule type" value="Genomic_DNA"/>
</dbReference>
<dbReference type="InterPro" id="IPR028978">
    <property type="entry name" value="Chorismate_lyase_/UTRA_dom_sf"/>
</dbReference>
<organism evidence="1 2">
    <name type="scientific">Shewanella hanedai</name>
    <name type="common">Alteromonas hanedai</name>
    <dbReference type="NCBI Taxonomy" id="25"/>
    <lineage>
        <taxon>Bacteria</taxon>
        <taxon>Pseudomonadati</taxon>
        <taxon>Pseudomonadota</taxon>
        <taxon>Gammaproteobacteria</taxon>
        <taxon>Alteromonadales</taxon>
        <taxon>Shewanellaceae</taxon>
        <taxon>Shewanella</taxon>
    </lineage>
</organism>
<comment type="caution">
    <text evidence="1">The sequence shown here is derived from an EMBL/GenBank/DDBJ whole genome shotgun (WGS) entry which is preliminary data.</text>
</comment>
<reference evidence="2" key="1">
    <citation type="submission" date="2019-07" db="EMBL/GenBank/DDBJ databases">
        <title>Shewanella sp. YLB-08 draft genomic sequence.</title>
        <authorList>
            <person name="Yu L."/>
        </authorList>
    </citation>
    <scope>NUCLEOTIDE SEQUENCE [LARGE SCALE GENOMIC DNA]</scope>
    <source>
        <strain evidence="2">JCM 20706</strain>
    </source>
</reference>
<evidence type="ECO:0000313" key="2">
    <source>
        <dbReference type="Proteomes" id="UP000318126"/>
    </source>
</evidence>
<accession>A0A553JSI5</accession>
<dbReference type="Proteomes" id="UP000318126">
    <property type="component" value="Unassembled WGS sequence"/>
</dbReference>
<dbReference type="RefSeq" id="WP_143563458.1">
    <property type="nucleotide sequence ID" value="NZ_BMPL01000009.1"/>
</dbReference>
<evidence type="ECO:0000313" key="1">
    <source>
        <dbReference type="EMBL" id="TRY15426.1"/>
    </source>
</evidence>
<name>A0A553JSI5_SHEHA</name>